<dbReference type="EMBL" id="NBNE01007985">
    <property type="protein sequence ID" value="OWY99997.1"/>
    <property type="molecule type" value="Genomic_DNA"/>
</dbReference>
<proteinExistence type="predicted"/>
<evidence type="ECO:0000256" key="1">
    <source>
        <dbReference type="SAM" id="MobiDB-lite"/>
    </source>
</evidence>
<evidence type="ECO:0000313" key="2">
    <source>
        <dbReference type="EMBL" id="OWY99997.1"/>
    </source>
</evidence>
<reference evidence="3" key="1">
    <citation type="submission" date="2017-03" db="EMBL/GenBank/DDBJ databases">
        <title>Phytopthora megakarya and P. palmivora, two closely related causual agents of cacao black pod achieved similar genome size and gene model numbers by different mechanisms.</title>
        <authorList>
            <person name="Ali S."/>
            <person name="Shao J."/>
            <person name="Larry D.J."/>
            <person name="Kronmiller B."/>
            <person name="Shen D."/>
            <person name="Strem M.D."/>
            <person name="Melnick R.L."/>
            <person name="Guiltinan M.J."/>
            <person name="Tyler B.M."/>
            <person name="Meinhardt L.W."/>
            <person name="Bailey B.A."/>
        </authorList>
    </citation>
    <scope>NUCLEOTIDE SEQUENCE [LARGE SCALE GENOMIC DNA]</scope>
    <source>
        <strain evidence="3">zdho120</strain>
    </source>
</reference>
<keyword evidence="3" id="KW-1185">Reference proteome</keyword>
<feature type="compositionally biased region" description="Basic and acidic residues" evidence="1">
    <location>
        <begin position="65"/>
        <end position="79"/>
    </location>
</feature>
<protein>
    <submittedName>
        <fullName evidence="2">Uncharacterized protein</fullName>
    </submittedName>
</protein>
<feature type="compositionally biased region" description="Acidic residues" evidence="1">
    <location>
        <begin position="194"/>
        <end position="204"/>
    </location>
</feature>
<accession>A0A225V505</accession>
<feature type="region of interest" description="Disordered" evidence="1">
    <location>
        <begin position="1"/>
        <end position="79"/>
    </location>
</feature>
<feature type="region of interest" description="Disordered" evidence="1">
    <location>
        <begin position="179"/>
        <end position="290"/>
    </location>
</feature>
<name>A0A225V505_9STRA</name>
<sequence>MGGGDIEEEGDRSGDLEDEGADNDVEILSGGDSQPPLRLSPDGQRQVRPRVYTPQTHPKGLFYRAMDDDAEPPRSDDDLSKLLPADAKLSDVRLDVLELWRMDSDKSTLTEAENVILGETAEDIVVHASLRRDVLCEIIRRLLCLRSLDDVDWLRHVPEEYFERAYKRAEDCDWVIGVEHPWPPVPTEPRESSESSEDDDDASDAEGGGQPAPKAGSSKKRASGSPAPTTPPRGKRPRRTGGQGRGGSGAARQVVHLPEVPSDVSSNESDLPMRHRRLTPPPNAAPDLSHSDTADAISWFVNGVTPPPNAAPDFSHSDTADAISWFVNGVQVHQASQSGKHQIRGYPDYDVVPTSAAEVKCRLVISDYLDLVDGTAPGEDAPWDTVFRDRHVVFWFACREITEEHPGGFSDDFLAVASEHVLVMFNFRRAQWERDHWVILDRTDEAQKKVYSERATRQRSWYKALLKLRAKVALLPARERKGEGHASEELALLKLRAKVALLPARERKWFRCEPGLWRRPRLPVTWIPLPCGDGTPSLRDQLRALDRREPARVHWGLPGAASRLSESVSPSTWGTRVTDPNARIFIPIPDALPVEFIN</sequence>
<dbReference type="AlphaFoldDB" id="A0A225V505"/>
<evidence type="ECO:0000313" key="3">
    <source>
        <dbReference type="Proteomes" id="UP000198211"/>
    </source>
</evidence>
<feature type="compositionally biased region" description="Acidic residues" evidence="1">
    <location>
        <begin position="1"/>
        <end position="25"/>
    </location>
</feature>
<dbReference type="OrthoDB" id="145589at2759"/>
<dbReference type="Proteomes" id="UP000198211">
    <property type="component" value="Unassembled WGS sequence"/>
</dbReference>
<comment type="caution">
    <text evidence="2">The sequence shown here is derived from an EMBL/GenBank/DDBJ whole genome shotgun (WGS) entry which is preliminary data.</text>
</comment>
<organism evidence="2 3">
    <name type="scientific">Phytophthora megakarya</name>
    <dbReference type="NCBI Taxonomy" id="4795"/>
    <lineage>
        <taxon>Eukaryota</taxon>
        <taxon>Sar</taxon>
        <taxon>Stramenopiles</taxon>
        <taxon>Oomycota</taxon>
        <taxon>Peronosporomycetes</taxon>
        <taxon>Peronosporales</taxon>
        <taxon>Peronosporaceae</taxon>
        <taxon>Phytophthora</taxon>
    </lineage>
</organism>
<gene>
    <name evidence="2" type="ORF">PHMEG_00028905</name>
</gene>